<dbReference type="Pfam" id="PF24503">
    <property type="entry name" value="DUF7590"/>
    <property type="match status" value="1"/>
</dbReference>
<dbReference type="InterPro" id="IPR004854">
    <property type="entry name" value="Ufd1-like"/>
</dbReference>
<dbReference type="InterPro" id="IPR013087">
    <property type="entry name" value="Znf_C2H2_type"/>
</dbReference>
<dbReference type="InterPro" id="IPR055417">
    <property type="entry name" value="UFD1_N1"/>
</dbReference>
<organism evidence="4 5">
    <name type="scientific">Pseudallescheria apiosperma</name>
    <name type="common">Scedosporium apiospermum</name>
    <dbReference type="NCBI Taxonomy" id="563466"/>
    <lineage>
        <taxon>Eukaryota</taxon>
        <taxon>Fungi</taxon>
        <taxon>Dikarya</taxon>
        <taxon>Ascomycota</taxon>
        <taxon>Pezizomycotina</taxon>
        <taxon>Sordariomycetes</taxon>
        <taxon>Hypocreomycetidae</taxon>
        <taxon>Microascales</taxon>
        <taxon>Microascaceae</taxon>
        <taxon>Scedosporium</taxon>
    </lineage>
</organism>
<dbReference type="PANTHER" id="PTHR12555">
    <property type="entry name" value="UBIQUITIN FUSION DEGRADATON PROTEIN 1"/>
    <property type="match status" value="1"/>
</dbReference>
<proteinExistence type="inferred from homology"/>
<dbReference type="InterPro" id="IPR042299">
    <property type="entry name" value="Ufd1-like_Nn"/>
</dbReference>
<dbReference type="Proteomes" id="UP000028545">
    <property type="component" value="Unassembled WGS sequence"/>
</dbReference>
<keyword evidence="5" id="KW-1185">Reference proteome</keyword>
<feature type="domain" description="C2H2-type" evidence="3">
    <location>
        <begin position="514"/>
        <end position="535"/>
    </location>
</feature>
<dbReference type="HOGENOM" id="CLU_012913_0_0_1"/>
<dbReference type="GO" id="GO:0036503">
    <property type="term" value="P:ERAD pathway"/>
    <property type="evidence" value="ECO:0007669"/>
    <property type="project" value="TreeGrafter"/>
</dbReference>
<dbReference type="VEuPathDB" id="FungiDB:SAPIO_CDS4572"/>
<dbReference type="AlphaFoldDB" id="A0A084G7T9"/>
<reference evidence="4 5" key="1">
    <citation type="journal article" date="2014" name="Genome Announc.">
        <title>Draft genome sequence of the pathogenic fungus Scedosporium apiospermum.</title>
        <authorList>
            <person name="Vandeputte P."/>
            <person name="Ghamrawi S."/>
            <person name="Rechenmann M."/>
            <person name="Iltis A."/>
            <person name="Giraud S."/>
            <person name="Fleury M."/>
            <person name="Thornton C."/>
            <person name="Delhaes L."/>
            <person name="Meyer W."/>
            <person name="Papon N."/>
            <person name="Bouchara J.P."/>
        </authorList>
    </citation>
    <scope>NUCLEOTIDE SEQUENCE [LARGE SCALE GENOMIC DNA]</scope>
    <source>
        <strain evidence="4 5">IHEM 14462</strain>
    </source>
</reference>
<dbReference type="InterPro" id="IPR042556">
    <property type="entry name" value="AZUL_sf"/>
</dbReference>
<dbReference type="GeneID" id="27723644"/>
<comment type="caution">
    <text evidence="4">The sequence shown here is derived from an EMBL/GenBank/DDBJ whole genome shotgun (WGS) entry which is preliminary data.</text>
</comment>
<evidence type="ECO:0000256" key="2">
    <source>
        <dbReference type="ARBA" id="ARBA00022786"/>
    </source>
</evidence>
<dbReference type="Pfam" id="PF03152">
    <property type="entry name" value="UFD1_N1"/>
    <property type="match status" value="1"/>
</dbReference>
<dbReference type="Pfam" id="PF16558">
    <property type="entry name" value="AZUL"/>
    <property type="match status" value="1"/>
</dbReference>
<keyword evidence="2" id="KW-0833">Ubl conjugation pathway</keyword>
<dbReference type="RefSeq" id="XP_016643200.1">
    <property type="nucleotide sequence ID" value="XM_016787091.1"/>
</dbReference>
<protein>
    <submittedName>
        <fullName evidence="4">Ubiquitin fusion degradation protein</fullName>
    </submittedName>
</protein>
<dbReference type="InterPro" id="IPR032353">
    <property type="entry name" value="AZUL"/>
</dbReference>
<dbReference type="OrthoDB" id="193703at2759"/>
<dbReference type="GO" id="GO:0034098">
    <property type="term" value="C:VCP-NPL4-UFD1 AAA ATPase complex"/>
    <property type="evidence" value="ECO:0007669"/>
    <property type="project" value="TreeGrafter"/>
</dbReference>
<dbReference type="Pfam" id="PF23580">
    <property type="entry name" value="Znf_XAF1_N"/>
    <property type="match status" value="1"/>
</dbReference>
<dbReference type="Gene3D" id="3.10.330.10">
    <property type="match status" value="1"/>
</dbReference>
<dbReference type="OMA" id="THLKHHE"/>
<dbReference type="EMBL" id="JOWA01000093">
    <property type="protein sequence ID" value="KEZ43401.1"/>
    <property type="molecule type" value="Genomic_DNA"/>
</dbReference>
<feature type="domain" description="C2H2-type" evidence="3">
    <location>
        <begin position="395"/>
        <end position="419"/>
    </location>
</feature>
<dbReference type="GO" id="GO:0006511">
    <property type="term" value="P:ubiquitin-dependent protein catabolic process"/>
    <property type="evidence" value="ECO:0007669"/>
    <property type="project" value="InterPro"/>
</dbReference>
<feature type="domain" description="C2H2-type" evidence="3">
    <location>
        <begin position="448"/>
        <end position="468"/>
    </location>
</feature>
<name>A0A084G7T9_PSEDA</name>
<dbReference type="InterPro" id="IPR055418">
    <property type="entry name" value="UFD1_N2"/>
</dbReference>
<evidence type="ECO:0000256" key="1">
    <source>
        <dbReference type="ARBA" id="ARBA00006043"/>
    </source>
</evidence>
<dbReference type="InterPro" id="IPR056012">
    <property type="entry name" value="DUF7590"/>
</dbReference>
<dbReference type="Gene3D" id="6.10.130.10">
    <property type="entry name" value="Ubiquitin-protein ligase E3A, N-terminal zinc-binding domain (AZUL)"/>
    <property type="match status" value="1"/>
</dbReference>
<evidence type="ECO:0000313" key="5">
    <source>
        <dbReference type="Proteomes" id="UP000028545"/>
    </source>
</evidence>
<dbReference type="SMART" id="SM00355">
    <property type="entry name" value="ZnF_C2H2"/>
    <property type="match status" value="3"/>
</dbReference>
<sequence length="722" mass="80570">MANIFDVRWSSNLLANVTSKTTNSNLHGDRILLPQSALEAIMAAPRSDDGLSSYDGLRLPFPLMFRLQNKSNGRVVYSGVREFIGEEDHIGLTPYLEKALGIEAEDKNVEISVSAKQVPKGTYIRLRPLEAGYNPEDWRPILERELRKNFTTLTNNTELHIRGVGGYEYKFLLDKVEPEGDAICVVDTDVEVDIEALDEEQARETLRIIAAKASNRPTGNSTGGEISIWNDVEGHIVPDSYIDYQLPSWDRTQPLTVELSGFGEEDGLDLFAIPSSTRYRALPRQDEHVWGNFTTKSDGHKSIEIPPDHPALETAEKLLISVYSYIPVASSGKAPEPKPQGFVLRARVGHATESQDTLMDDAHVPENQKKCPNCGQWVPKPSFFLHESFCLRNNTTCKECGRVFKKGSEELANHWHCVHKNACDLFPDNYGNTELGRERHRIAYHSEHHCPSCDFTTCDLPELAKHRTTYCPGRLILCQFCHLEVPQGGDGTPTPEMKLTGLTPHELEDGSRTTQCDICGRILRLRELEAHMMNHKLARASQPTPRLCRNVNCGRTLYGVGARGALFSRSSTTTSEHEDNDLGLCGACFAPLYSSVYDPEGKAMRRRIERRYLLQLNTGCGKSWCANEWCKTHRANAGLEPLGASMKAALPLVKPLVESVPDPAAPMYFCVDETSAVNKIVATELAREGRYELGWCVAACEATKGEMGRAREWLELWANAKA</sequence>
<gene>
    <name evidence="4" type="ORF">SAPIO_CDS4572</name>
</gene>
<dbReference type="PANTHER" id="PTHR12555:SF15">
    <property type="entry name" value="FUSION DEGRADATION PROTEIN (UFD1), PUTATIVE (AFU_ORTHOLOGUE AFUA_4G04640)-RELATED"/>
    <property type="match status" value="1"/>
</dbReference>
<dbReference type="KEGG" id="sapo:SAPIO_CDS4572"/>
<dbReference type="GO" id="GO:0031593">
    <property type="term" value="F:polyubiquitin modification-dependent protein binding"/>
    <property type="evidence" value="ECO:0007669"/>
    <property type="project" value="TreeGrafter"/>
</dbReference>
<accession>A0A084G7T9</accession>
<dbReference type="Gene3D" id="2.40.40.50">
    <property type="entry name" value="Ubiquitin fusion degradation protein UFD1, N-terminal domain"/>
    <property type="match status" value="1"/>
</dbReference>
<comment type="similarity">
    <text evidence="1">Belongs to the UFD1 family.</text>
</comment>
<dbReference type="Pfam" id="PF24842">
    <property type="entry name" value="UFD1_N2"/>
    <property type="match status" value="1"/>
</dbReference>
<evidence type="ECO:0000259" key="3">
    <source>
        <dbReference type="SMART" id="SM00355"/>
    </source>
</evidence>
<evidence type="ECO:0000313" key="4">
    <source>
        <dbReference type="EMBL" id="KEZ43401.1"/>
    </source>
</evidence>